<sequence>MAPQDDQLDLLSSLLTSLRNTKATFGENSSQYREMKAWVDDHISASATASGSVQGAKTPAVSNANQQATASQEVLPQQQHVFNLAFRPRPQGAGYAQ</sequence>
<evidence type="ECO:0000313" key="2">
    <source>
        <dbReference type="EMBL" id="KAF4306133.1"/>
    </source>
</evidence>
<reference evidence="2" key="1">
    <citation type="submission" date="2020-04" db="EMBL/GenBank/DDBJ databases">
        <title>Genome Assembly and Annotation of Botryosphaeria dothidea sdau 11-99, a Latent Pathogen of Apple Fruit Ring Rot in China.</title>
        <authorList>
            <person name="Yu C."/>
            <person name="Diao Y."/>
            <person name="Lu Q."/>
            <person name="Zhao J."/>
            <person name="Cui S."/>
            <person name="Peng C."/>
            <person name="He B."/>
            <person name="Liu H."/>
        </authorList>
    </citation>
    <scope>NUCLEOTIDE SEQUENCE [LARGE SCALE GENOMIC DNA]</scope>
    <source>
        <strain evidence="2">Sdau11-99</strain>
    </source>
</reference>
<evidence type="ECO:0000313" key="3">
    <source>
        <dbReference type="Proteomes" id="UP000572817"/>
    </source>
</evidence>
<proteinExistence type="predicted"/>
<gene>
    <name evidence="2" type="ORF">GTA08_BOTSDO04971</name>
</gene>
<dbReference type="EMBL" id="WWBZ02000033">
    <property type="protein sequence ID" value="KAF4306133.1"/>
    <property type="molecule type" value="Genomic_DNA"/>
</dbReference>
<name>A0A8H4N3S8_9PEZI</name>
<protein>
    <submittedName>
        <fullName evidence="2">Uncharacterized protein</fullName>
    </submittedName>
</protein>
<keyword evidence="3" id="KW-1185">Reference proteome</keyword>
<dbReference type="Proteomes" id="UP000572817">
    <property type="component" value="Unassembled WGS sequence"/>
</dbReference>
<comment type="caution">
    <text evidence="2">The sequence shown here is derived from an EMBL/GenBank/DDBJ whole genome shotgun (WGS) entry which is preliminary data.</text>
</comment>
<evidence type="ECO:0000256" key="1">
    <source>
        <dbReference type="SAM" id="MobiDB-lite"/>
    </source>
</evidence>
<accession>A0A8H4N3S8</accession>
<organism evidence="2 3">
    <name type="scientific">Botryosphaeria dothidea</name>
    <dbReference type="NCBI Taxonomy" id="55169"/>
    <lineage>
        <taxon>Eukaryota</taxon>
        <taxon>Fungi</taxon>
        <taxon>Dikarya</taxon>
        <taxon>Ascomycota</taxon>
        <taxon>Pezizomycotina</taxon>
        <taxon>Dothideomycetes</taxon>
        <taxon>Dothideomycetes incertae sedis</taxon>
        <taxon>Botryosphaeriales</taxon>
        <taxon>Botryosphaeriaceae</taxon>
        <taxon>Botryosphaeria</taxon>
    </lineage>
</organism>
<feature type="region of interest" description="Disordered" evidence="1">
    <location>
        <begin position="50"/>
        <end position="70"/>
    </location>
</feature>
<dbReference type="AlphaFoldDB" id="A0A8H4N3S8"/>
<dbReference type="OrthoDB" id="3833686at2759"/>